<comment type="similarity">
    <text evidence="1">Belongs to the type-I restriction system S methylase family.</text>
</comment>
<evidence type="ECO:0000256" key="1">
    <source>
        <dbReference type="ARBA" id="ARBA00010923"/>
    </source>
</evidence>
<dbReference type="EMBL" id="MTPW01000001">
    <property type="protein sequence ID" value="PQJ31105.1"/>
    <property type="molecule type" value="Genomic_DNA"/>
</dbReference>
<dbReference type="InterPro" id="IPR044946">
    <property type="entry name" value="Restrct_endonuc_typeI_TRD_sf"/>
</dbReference>
<proteinExistence type="inferred from homology"/>
<feature type="domain" description="Type I restriction modification DNA specificity" evidence="4">
    <location>
        <begin position="165"/>
        <end position="334"/>
    </location>
</feature>
<gene>
    <name evidence="5" type="ORF">BST92_03820</name>
</gene>
<dbReference type="CDD" id="cd17515">
    <property type="entry name" value="RMtype1_S_MjaORF132P_Sau1132ORF3780P-TRD1-CR1_like"/>
    <property type="match status" value="1"/>
</dbReference>
<evidence type="ECO:0000256" key="3">
    <source>
        <dbReference type="ARBA" id="ARBA00023125"/>
    </source>
</evidence>
<accession>A0A2S7U7Z6</accession>
<keyword evidence="3" id="KW-0238">DNA-binding</keyword>
<dbReference type="PANTHER" id="PTHR30408">
    <property type="entry name" value="TYPE-1 RESTRICTION ENZYME ECOKI SPECIFICITY PROTEIN"/>
    <property type="match status" value="1"/>
</dbReference>
<dbReference type="Proteomes" id="UP000239747">
    <property type="component" value="Unassembled WGS sequence"/>
</dbReference>
<feature type="domain" description="Type I restriction modification DNA specificity" evidence="4">
    <location>
        <begin position="10"/>
        <end position="115"/>
    </location>
</feature>
<keyword evidence="2" id="KW-0680">Restriction system</keyword>
<reference evidence="5 6" key="1">
    <citation type="submission" date="2017-01" db="EMBL/GenBank/DDBJ databases">
        <title>Trade-off between light-utilization and light-protection in marine flavobacteria.</title>
        <authorList>
            <person name="Kumagai Y."/>
            <person name="Yoshizawa S."/>
            <person name="Kogure K."/>
            <person name="Iwasaki W."/>
        </authorList>
    </citation>
    <scope>NUCLEOTIDE SEQUENCE [LARGE SCALE GENOMIC DNA]</scope>
    <source>
        <strain evidence="5 6">KCTC 32109</strain>
    </source>
</reference>
<comment type="caution">
    <text evidence="5">The sequence shown here is derived from an EMBL/GenBank/DDBJ whole genome shotgun (WGS) entry which is preliminary data.</text>
</comment>
<sequence length="360" mass="40341">MNRGRLADLDVLINKDGANTGKVGLYRDAFYKKASINEHLFLLRGCEELIDNIYLYYDLLSETGQLQIKRQITGSAQPGLNSNFINYYYINLPPLPQQKKIAQILSTVDEVIEQTESAIAKYQAIKQGLMHDLFTRGIDINTGKLRPSPQDAPQLYKESALGLIPREWEVQELGKENETYAGGTPNRSIDDYYKGEIPWVASGEVNQSFIFKTKESISSDALRFSSAKMAPKESVLIAMYGATAAQVSMLKIDACTNQAVLAIIPNSLWNNYFIYYGLNYSKDRILFLAQGSGQPNLNKKMIDTTQFWKPTLAEQKLVVERLGGIESKIQTEQQALGKYQQLKAGLMQDLLTGRVGVVVD</sequence>
<evidence type="ECO:0000313" key="5">
    <source>
        <dbReference type="EMBL" id="PQJ31105.1"/>
    </source>
</evidence>
<name>A0A2S7U7Z6_9FLAO</name>
<dbReference type="PANTHER" id="PTHR30408:SF12">
    <property type="entry name" value="TYPE I RESTRICTION ENZYME MJAVIII SPECIFICITY SUBUNIT"/>
    <property type="match status" value="1"/>
</dbReference>
<dbReference type="GO" id="GO:0003677">
    <property type="term" value="F:DNA binding"/>
    <property type="evidence" value="ECO:0007669"/>
    <property type="project" value="UniProtKB-KW"/>
</dbReference>
<dbReference type="SUPFAM" id="SSF116734">
    <property type="entry name" value="DNA methylase specificity domain"/>
    <property type="match status" value="2"/>
</dbReference>
<dbReference type="OrthoDB" id="667970at2"/>
<evidence type="ECO:0000259" key="4">
    <source>
        <dbReference type="Pfam" id="PF01420"/>
    </source>
</evidence>
<keyword evidence="6" id="KW-1185">Reference proteome</keyword>
<dbReference type="Gene3D" id="3.90.220.20">
    <property type="entry name" value="DNA methylase specificity domains"/>
    <property type="match status" value="2"/>
</dbReference>
<protein>
    <recommendedName>
        <fullName evidence="4">Type I restriction modification DNA specificity domain-containing protein</fullName>
    </recommendedName>
</protein>
<dbReference type="GO" id="GO:0009307">
    <property type="term" value="P:DNA restriction-modification system"/>
    <property type="evidence" value="ECO:0007669"/>
    <property type="project" value="UniProtKB-KW"/>
</dbReference>
<dbReference type="AlphaFoldDB" id="A0A2S7U7Z6"/>
<evidence type="ECO:0000313" key="6">
    <source>
        <dbReference type="Proteomes" id="UP000239747"/>
    </source>
</evidence>
<dbReference type="Gene3D" id="1.10.287.1120">
    <property type="entry name" value="Bipartite methylase S protein"/>
    <property type="match status" value="1"/>
</dbReference>
<organism evidence="5 6">
    <name type="scientific">Nonlabens arenilitoris</name>
    <dbReference type="NCBI Taxonomy" id="1217969"/>
    <lineage>
        <taxon>Bacteria</taxon>
        <taxon>Pseudomonadati</taxon>
        <taxon>Bacteroidota</taxon>
        <taxon>Flavobacteriia</taxon>
        <taxon>Flavobacteriales</taxon>
        <taxon>Flavobacteriaceae</taxon>
        <taxon>Nonlabens</taxon>
    </lineage>
</organism>
<dbReference type="InterPro" id="IPR000055">
    <property type="entry name" value="Restrct_endonuc_typeI_TRD"/>
</dbReference>
<evidence type="ECO:0000256" key="2">
    <source>
        <dbReference type="ARBA" id="ARBA00022747"/>
    </source>
</evidence>
<dbReference type="Pfam" id="PF01420">
    <property type="entry name" value="Methylase_S"/>
    <property type="match status" value="2"/>
</dbReference>
<dbReference type="InterPro" id="IPR052021">
    <property type="entry name" value="Type-I_RS_S_subunit"/>
</dbReference>